<dbReference type="Proteomes" id="UP000635071">
    <property type="component" value="Unassembled WGS sequence"/>
</dbReference>
<keyword evidence="4" id="KW-1185">Reference proteome</keyword>
<sequence length="201" mass="20420">MRCNFNRFAVLAAGLAIAACTTGPAPTEVTRFHLGTPIPKDSIMLVPPAGTAAFGLEQQAYAAAVGNELAAAGFRPVINDPRSAYIGVLKVTQEVRPGLPKPSPFRIGIGGGTGGYSGGVGGGVSLPVGGSRTGDVRVNEVSLQIKRRSDETMIWEGRATNAAPADVPASNLATAVPGLAKALMANFPGASGQTVQVKSPK</sequence>
<accession>A0A916ZWD6</accession>
<name>A0A916ZWD6_9SPHN</name>
<dbReference type="Pfam" id="PF13590">
    <property type="entry name" value="DUF4136"/>
    <property type="match status" value="1"/>
</dbReference>
<feature type="chain" id="PRO_5037528111" description="DUF4136 domain-containing protein" evidence="1">
    <location>
        <begin position="19"/>
        <end position="201"/>
    </location>
</feature>
<dbReference type="AlphaFoldDB" id="A0A916ZWD6"/>
<evidence type="ECO:0000313" key="4">
    <source>
        <dbReference type="Proteomes" id="UP000635071"/>
    </source>
</evidence>
<comment type="caution">
    <text evidence="3">The sequence shown here is derived from an EMBL/GenBank/DDBJ whole genome shotgun (WGS) entry which is preliminary data.</text>
</comment>
<dbReference type="PROSITE" id="PS51257">
    <property type="entry name" value="PROKAR_LIPOPROTEIN"/>
    <property type="match status" value="1"/>
</dbReference>
<dbReference type="InterPro" id="IPR025411">
    <property type="entry name" value="DUF4136"/>
</dbReference>
<dbReference type="RefSeq" id="WP_188763221.1">
    <property type="nucleotide sequence ID" value="NZ_BMJM01000008.1"/>
</dbReference>
<protein>
    <recommendedName>
        <fullName evidence="2">DUF4136 domain-containing protein</fullName>
    </recommendedName>
</protein>
<gene>
    <name evidence="3" type="ORF">GCM10011529_24220</name>
</gene>
<feature type="signal peptide" evidence="1">
    <location>
        <begin position="1"/>
        <end position="18"/>
    </location>
</feature>
<feature type="domain" description="DUF4136" evidence="2">
    <location>
        <begin position="52"/>
        <end position="189"/>
    </location>
</feature>
<reference evidence="3" key="2">
    <citation type="submission" date="2020-09" db="EMBL/GenBank/DDBJ databases">
        <authorList>
            <person name="Sun Q."/>
            <person name="Zhou Y."/>
        </authorList>
    </citation>
    <scope>NUCLEOTIDE SEQUENCE</scope>
    <source>
        <strain evidence="3">CGMCC 1.15519</strain>
    </source>
</reference>
<proteinExistence type="predicted"/>
<evidence type="ECO:0000259" key="2">
    <source>
        <dbReference type="Pfam" id="PF13590"/>
    </source>
</evidence>
<evidence type="ECO:0000313" key="3">
    <source>
        <dbReference type="EMBL" id="GGE16926.1"/>
    </source>
</evidence>
<evidence type="ECO:0000256" key="1">
    <source>
        <dbReference type="SAM" id="SignalP"/>
    </source>
</evidence>
<keyword evidence="1" id="KW-0732">Signal</keyword>
<organism evidence="3 4">
    <name type="scientific">Sandarakinorhabdus glacialis</name>
    <dbReference type="NCBI Taxonomy" id="1614636"/>
    <lineage>
        <taxon>Bacteria</taxon>
        <taxon>Pseudomonadati</taxon>
        <taxon>Pseudomonadota</taxon>
        <taxon>Alphaproteobacteria</taxon>
        <taxon>Sphingomonadales</taxon>
        <taxon>Sphingosinicellaceae</taxon>
        <taxon>Sandarakinorhabdus</taxon>
    </lineage>
</organism>
<dbReference type="EMBL" id="BMJM01000008">
    <property type="protein sequence ID" value="GGE16926.1"/>
    <property type="molecule type" value="Genomic_DNA"/>
</dbReference>
<reference evidence="3" key="1">
    <citation type="journal article" date="2014" name="Int. J. Syst. Evol. Microbiol.">
        <title>Complete genome sequence of Corynebacterium casei LMG S-19264T (=DSM 44701T), isolated from a smear-ripened cheese.</title>
        <authorList>
            <consortium name="US DOE Joint Genome Institute (JGI-PGF)"/>
            <person name="Walter F."/>
            <person name="Albersmeier A."/>
            <person name="Kalinowski J."/>
            <person name="Ruckert C."/>
        </authorList>
    </citation>
    <scope>NUCLEOTIDE SEQUENCE</scope>
    <source>
        <strain evidence="3">CGMCC 1.15519</strain>
    </source>
</reference>